<proteinExistence type="predicted"/>
<dbReference type="AlphaFoldDB" id="A0A6P2IEK5"/>
<evidence type="ECO:0000313" key="2">
    <source>
        <dbReference type="Proteomes" id="UP000494162"/>
    </source>
</evidence>
<organism evidence="1 2">
    <name type="scientific">Burkholderia pseudomultivorans</name>
    <dbReference type="NCBI Taxonomy" id="1207504"/>
    <lineage>
        <taxon>Bacteria</taxon>
        <taxon>Pseudomonadati</taxon>
        <taxon>Pseudomonadota</taxon>
        <taxon>Betaproteobacteria</taxon>
        <taxon>Burkholderiales</taxon>
        <taxon>Burkholderiaceae</taxon>
        <taxon>Burkholderia</taxon>
        <taxon>Burkholderia cepacia complex</taxon>
    </lineage>
</organism>
<name>A0A6P2IEK5_9BURK</name>
<evidence type="ECO:0000313" key="1">
    <source>
        <dbReference type="EMBL" id="VWB29385.1"/>
    </source>
</evidence>
<reference evidence="1 2" key="1">
    <citation type="submission" date="2019-09" db="EMBL/GenBank/DDBJ databases">
        <authorList>
            <person name="Depoorter E."/>
        </authorList>
    </citation>
    <scope>NUCLEOTIDE SEQUENCE [LARGE SCALE GENOMIC DNA]</scope>
    <source>
        <strain evidence="1">LMG 26883</strain>
    </source>
</reference>
<accession>A0A6P2IEK5</accession>
<protein>
    <submittedName>
        <fullName evidence="1">Uncharacterized protein</fullName>
    </submittedName>
</protein>
<sequence length="155" mass="17860">MSEQVSLHFGDKCFAVCYQTDVVASHLACHYPITGKPIRRHLIQCDIEKLQFHDQRFRQQDFSLMGAETPASVESIKPISTSSDTVERHFQLLMWNIFAVERVLPSTVRRFAEHSDPLEQVIEVKDMGRDGTRHTRRNGIHDRCIVLSSTLHTRS</sequence>
<gene>
    <name evidence="1" type="ORF">BPS26883_01264</name>
</gene>
<dbReference type="EMBL" id="CABVPP010000005">
    <property type="protein sequence ID" value="VWB29385.1"/>
    <property type="molecule type" value="Genomic_DNA"/>
</dbReference>
<dbReference type="Proteomes" id="UP000494162">
    <property type="component" value="Unassembled WGS sequence"/>
</dbReference>